<keyword evidence="7" id="KW-1185">Reference proteome</keyword>
<dbReference type="PANTHER" id="PTHR30154:SF34">
    <property type="entry name" value="TRANSCRIPTIONAL REGULATOR AZLB"/>
    <property type="match status" value="1"/>
</dbReference>
<comment type="caution">
    <text evidence="6">The sequence shown here is derived from an EMBL/GenBank/DDBJ whole genome shotgun (WGS) entry which is preliminary data.</text>
</comment>
<name>A0A941EJC7_9ACTN</name>
<evidence type="ECO:0000259" key="5">
    <source>
        <dbReference type="PROSITE" id="PS50956"/>
    </source>
</evidence>
<accession>A0A941EJC7</accession>
<dbReference type="AlphaFoldDB" id="A0A941EJC7"/>
<evidence type="ECO:0000313" key="6">
    <source>
        <dbReference type="EMBL" id="MBR7831893.1"/>
    </source>
</evidence>
<gene>
    <name evidence="6" type="ORF">KDL01_01395</name>
</gene>
<dbReference type="Proteomes" id="UP000675781">
    <property type="component" value="Unassembled WGS sequence"/>
</dbReference>
<dbReference type="SUPFAM" id="SSF46785">
    <property type="entry name" value="Winged helix' DNA-binding domain"/>
    <property type="match status" value="2"/>
</dbReference>
<dbReference type="EMBL" id="JAGSOG010000003">
    <property type="protein sequence ID" value="MBR7831893.1"/>
    <property type="molecule type" value="Genomic_DNA"/>
</dbReference>
<feature type="domain" description="HTH asnC-type" evidence="5">
    <location>
        <begin position="180"/>
        <end position="240"/>
    </location>
</feature>
<keyword evidence="1" id="KW-0805">Transcription regulation</keyword>
<evidence type="ECO:0000256" key="4">
    <source>
        <dbReference type="SAM" id="MobiDB-lite"/>
    </source>
</evidence>
<dbReference type="SUPFAM" id="SSF54909">
    <property type="entry name" value="Dimeric alpha+beta barrel"/>
    <property type="match status" value="1"/>
</dbReference>
<dbReference type="Pfam" id="PF01037">
    <property type="entry name" value="AsnC_trans_reg"/>
    <property type="match status" value="1"/>
</dbReference>
<sequence>MLDDLDRALVHALRVDGRAPFNRIATALDVSPQTVARRYQRLRAEVALRVVGVVDAHRAGQAQWLVRLTTSPHTAQDLARALVRRPDTSWVKLTSGGTEITTIINTSTNPGEHSLLLRDIPRTSSITAVSAHCLLHTYLGGPRYWRGSYSSLSEEQVRMIEQPEDGAKPQAASSQQTYTLSATDHELLVALQRDGRASHAELAAVTGLAPVTVARRLEDLQARGTVFFDVEIDPALLGAPTQALLWMSVAPAHLHSVATTLAEHEELAFVAATTGPRNLVANALCSDPADLHQYLAHRLGSLPAIHTMETAPVLQTLKASGPADAPAQRAAARRARPAESR</sequence>
<dbReference type="SMART" id="SM00344">
    <property type="entry name" value="HTH_ASNC"/>
    <property type="match status" value="2"/>
</dbReference>
<evidence type="ECO:0000256" key="1">
    <source>
        <dbReference type="ARBA" id="ARBA00023015"/>
    </source>
</evidence>
<dbReference type="Gene3D" id="1.10.10.10">
    <property type="entry name" value="Winged helix-like DNA-binding domain superfamily/Winged helix DNA-binding domain"/>
    <property type="match status" value="2"/>
</dbReference>
<dbReference type="Pfam" id="PF13404">
    <property type="entry name" value="HTH_AsnC-type"/>
    <property type="match status" value="2"/>
</dbReference>
<dbReference type="InterPro" id="IPR000485">
    <property type="entry name" value="AsnC-type_HTH_dom"/>
</dbReference>
<evidence type="ECO:0000256" key="2">
    <source>
        <dbReference type="ARBA" id="ARBA00023125"/>
    </source>
</evidence>
<dbReference type="GO" id="GO:0043565">
    <property type="term" value="F:sequence-specific DNA binding"/>
    <property type="evidence" value="ECO:0007669"/>
    <property type="project" value="InterPro"/>
</dbReference>
<proteinExistence type="predicted"/>
<evidence type="ECO:0000256" key="3">
    <source>
        <dbReference type="ARBA" id="ARBA00023163"/>
    </source>
</evidence>
<organism evidence="6 7">
    <name type="scientific">Actinospica durhamensis</name>
    <dbReference type="NCBI Taxonomy" id="1508375"/>
    <lineage>
        <taxon>Bacteria</taxon>
        <taxon>Bacillati</taxon>
        <taxon>Actinomycetota</taxon>
        <taxon>Actinomycetes</taxon>
        <taxon>Catenulisporales</taxon>
        <taxon>Actinospicaceae</taxon>
        <taxon>Actinospica</taxon>
    </lineage>
</organism>
<reference evidence="6" key="1">
    <citation type="submission" date="2021-04" db="EMBL/GenBank/DDBJ databases">
        <title>Genome based classification of Actinospica acidithermotolerans sp. nov., an actinobacterium isolated from an Indonesian hot spring.</title>
        <authorList>
            <person name="Kusuma A.B."/>
            <person name="Putra K.E."/>
            <person name="Nafisah S."/>
            <person name="Loh J."/>
            <person name="Nouioui I."/>
            <person name="Goodfellow M."/>
        </authorList>
    </citation>
    <scope>NUCLEOTIDE SEQUENCE</scope>
    <source>
        <strain evidence="6">CSCA 57</strain>
    </source>
</reference>
<dbReference type="RefSeq" id="WP_212526427.1">
    <property type="nucleotide sequence ID" value="NZ_JAGSOG010000003.1"/>
</dbReference>
<dbReference type="InterPro" id="IPR036388">
    <property type="entry name" value="WH-like_DNA-bd_sf"/>
</dbReference>
<dbReference type="PRINTS" id="PR00033">
    <property type="entry name" value="HTHASNC"/>
</dbReference>
<dbReference type="PROSITE" id="PS50956">
    <property type="entry name" value="HTH_ASNC_2"/>
    <property type="match status" value="2"/>
</dbReference>
<feature type="region of interest" description="Disordered" evidence="4">
    <location>
        <begin position="319"/>
        <end position="341"/>
    </location>
</feature>
<dbReference type="InterPro" id="IPR011008">
    <property type="entry name" value="Dimeric_a/b-barrel"/>
</dbReference>
<evidence type="ECO:0000313" key="7">
    <source>
        <dbReference type="Proteomes" id="UP000675781"/>
    </source>
</evidence>
<feature type="domain" description="HTH asnC-type" evidence="5">
    <location>
        <begin position="2"/>
        <end position="62"/>
    </location>
</feature>
<dbReference type="InterPro" id="IPR019888">
    <property type="entry name" value="Tscrpt_reg_AsnC-like"/>
</dbReference>
<dbReference type="InterPro" id="IPR036390">
    <property type="entry name" value="WH_DNA-bd_sf"/>
</dbReference>
<keyword evidence="2" id="KW-0238">DNA-binding</keyword>
<dbReference type="GO" id="GO:0043200">
    <property type="term" value="P:response to amino acid"/>
    <property type="evidence" value="ECO:0007669"/>
    <property type="project" value="TreeGrafter"/>
</dbReference>
<dbReference type="InterPro" id="IPR019887">
    <property type="entry name" value="Tscrpt_reg_AsnC/Lrp_C"/>
</dbReference>
<protein>
    <submittedName>
        <fullName evidence="6">Lrp/AsnC family transcriptional regulator</fullName>
    </submittedName>
</protein>
<dbReference type="GO" id="GO:0005829">
    <property type="term" value="C:cytosol"/>
    <property type="evidence" value="ECO:0007669"/>
    <property type="project" value="TreeGrafter"/>
</dbReference>
<dbReference type="Gene3D" id="3.30.70.920">
    <property type="match status" value="1"/>
</dbReference>
<keyword evidence="3" id="KW-0804">Transcription</keyword>
<dbReference type="PANTHER" id="PTHR30154">
    <property type="entry name" value="LEUCINE-RESPONSIVE REGULATORY PROTEIN"/>
    <property type="match status" value="1"/>
</dbReference>